<keyword evidence="2" id="KW-0449">Lipoprotein</keyword>
<dbReference type="InterPro" id="IPR007485">
    <property type="entry name" value="LPS_assembly_LptE"/>
</dbReference>
<feature type="compositionally biased region" description="Pro residues" evidence="1">
    <location>
        <begin position="204"/>
        <end position="215"/>
    </location>
</feature>
<organism evidence="2 3">
    <name type="scientific">Pseudoxanthobacter soli DSM 19599</name>
    <dbReference type="NCBI Taxonomy" id="1123029"/>
    <lineage>
        <taxon>Bacteria</taxon>
        <taxon>Pseudomonadati</taxon>
        <taxon>Pseudomonadota</taxon>
        <taxon>Alphaproteobacteria</taxon>
        <taxon>Hyphomicrobiales</taxon>
        <taxon>Segnochrobactraceae</taxon>
        <taxon>Pseudoxanthobacter</taxon>
    </lineage>
</organism>
<evidence type="ECO:0000256" key="1">
    <source>
        <dbReference type="SAM" id="MobiDB-lite"/>
    </source>
</evidence>
<evidence type="ECO:0000313" key="2">
    <source>
        <dbReference type="EMBL" id="SHO64539.1"/>
    </source>
</evidence>
<name>A0A1M7ZI84_9HYPH</name>
<feature type="compositionally biased region" description="Low complexity" evidence="1">
    <location>
        <begin position="1"/>
        <end position="11"/>
    </location>
</feature>
<dbReference type="GO" id="GO:0043165">
    <property type="term" value="P:Gram-negative-bacterium-type cell outer membrane assembly"/>
    <property type="evidence" value="ECO:0007669"/>
    <property type="project" value="InterPro"/>
</dbReference>
<protein>
    <submittedName>
        <fullName evidence="2">LPS-assembly lipoprotein</fullName>
    </submittedName>
</protein>
<accession>A0A1M7ZI84</accession>
<dbReference type="GO" id="GO:0019867">
    <property type="term" value="C:outer membrane"/>
    <property type="evidence" value="ECO:0007669"/>
    <property type="project" value="InterPro"/>
</dbReference>
<dbReference type="Pfam" id="PF04390">
    <property type="entry name" value="LptE"/>
    <property type="match status" value="1"/>
</dbReference>
<feature type="region of interest" description="Disordered" evidence="1">
    <location>
        <begin position="1"/>
        <end position="22"/>
    </location>
</feature>
<dbReference type="AlphaFoldDB" id="A0A1M7ZI84"/>
<keyword evidence="3" id="KW-1185">Reference proteome</keyword>
<evidence type="ECO:0000313" key="3">
    <source>
        <dbReference type="Proteomes" id="UP000186406"/>
    </source>
</evidence>
<sequence>MSSADPMGPDGPIDPDRPDALPGGVSRRTALLGLVGAALALGGCQVRPLYAEIGAGPGGVTVMDDLRKISIPVTTARLDQVLRNELIYQFTGGGEPAKPVYTLRIIVTTIQSSVAVQVMSQVPASYILTLTANFQLYRNDNRQTLLTGVSTADASFDYSSQRFANLRAKQDAEDRAAKVVANDLRVRLAAFFATHPGGAGATPVPLPVAPTPVEPVPSSALAPGRQGS</sequence>
<proteinExistence type="predicted"/>
<dbReference type="Gene3D" id="3.30.160.150">
    <property type="entry name" value="Lipoprotein like domain"/>
    <property type="match status" value="1"/>
</dbReference>
<reference evidence="2 3" key="1">
    <citation type="submission" date="2016-12" db="EMBL/GenBank/DDBJ databases">
        <authorList>
            <person name="Song W.-J."/>
            <person name="Kurnit D.M."/>
        </authorList>
    </citation>
    <scope>NUCLEOTIDE SEQUENCE [LARGE SCALE GENOMIC DNA]</scope>
    <source>
        <strain evidence="2 3">DSM 19599</strain>
    </source>
</reference>
<gene>
    <name evidence="2" type="ORF">SAMN02745172_01746</name>
</gene>
<dbReference type="EMBL" id="FRXO01000003">
    <property type="protein sequence ID" value="SHO64539.1"/>
    <property type="molecule type" value="Genomic_DNA"/>
</dbReference>
<feature type="region of interest" description="Disordered" evidence="1">
    <location>
        <begin position="203"/>
        <end position="228"/>
    </location>
</feature>
<dbReference type="STRING" id="1123029.SAMN02745172_01746"/>
<dbReference type="Proteomes" id="UP000186406">
    <property type="component" value="Unassembled WGS sequence"/>
</dbReference>